<proteinExistence type="predicted"/>
<feature type="domain" description="Myb/SANT-like DNA-binding" evidence="6">
    <location>
        <begin position="100"/>
        <end position="170"/>
    </location>
</feature>
<protein>
    <recommendedName>
        <fullName evidence="2">Regulatory protein zeste</fullName>
    </recommendedName>
</protein>
<accession>A0A9P0GWW2</accession>
<evidence type="ECO:0000259" key="6">
    <source>
        <dbReference type="Pfam" id="PF13873"/>
    </source>
</evidence>
<evidence type="ECO:0000256" key="2">
    <source>
        <dbReference type="ARBA" id="ARBA00016807"/>
    </source>
</evidence>
<organism evidence="7 8">
    <name type="scientific">Diabrotica balteata</name>
    <name type="common">Banded cucumber beetle</name>
    <dbReference type="NCBI Taxonomy" id="107213"/>
    <lineage>
        <taxon>Eukaryota</taxon>
        <taxon>Metazoa</taxon>
        <taxon>Ecdysozoa</taxon>
        <taxon>Arthropoda</taxon>
        <taxon>Hexapoda</taxon>
        <taxon>Insecta</taxon>
        <taxon>Pterygota</taxon>
        <taxon>Neoptera</taxon>
        <taxon>Endopterygota</taxon>
        <taxon>Coleoptera</taxon>
        <taxon>Polyphaga</taxon>
        <taxon>Cucujiformia</taxon>
        <taxon>Chrysomeloidea</taxon>
        <taxon>Chrysomelidae</taxon>
        <taxon>Galerucinae</taxon>
        <taxon>Diabroticina</taxon>
        <taxon>Diabroticites</taxon>
        <taxon>Diabrotica</taxon>
    </lineage>
</organism>
<evidence type="ECO:0000256" key="5">
    <source>
        <dbReference type="ARBA" id="ARBA00025466"/>
    </source>
</evidence>
<evidence type="ECO:0000313" key="7">
    <source>
        <dbReference type="EMBL" id="CAH1237712.1"/>
    </source>
</evidence>
<dbReference type="Pfam" id="PF13873">
    <property type="entry name" value="Myb_DNA-bind_5"/>
    <property type="match status" value="1"/>
</dbReference>
<dbReference type="OrthoDB" id="6764672at2759"/>
<dbReference type="InterPro" id="IPR028002">
    <property type="entry name" value="Myb_DNA-bind_5"/>
</dbReference>
<comment type="subunit">
    <text evidence="1">Self-associates forming complexes of several hundred monomers.</text>
</comment>
<name>A0A9P0GWW2_DIABA</name>
<keyword evidence="8" id="KW-1185">Reference proteome</keyword>
<keyword evidence="3" id="KW-0805">Transcription regulation</keyword>
<evidence type="ECO:0000313" key="8">
    <source>
        <dbReference type="Proteomes" id="UP001153709"/>
    </source>
</evidence>
<evidence type="ECO:0000256" key="1">
    <source>
        <dbReference type="ARBA" id="ARBA00011764"/>
    </source>
</evidence>
<evidence type="ECO:0000256" key="3">
    <source>
        <dbReference type="ARBA" id="ARBA00023015"/>
    </source>
</evidence>
<dbReference type="Proteomes" id="UP001153709">
    <property type="component" value="Chromosome 1"/>
</dbReference>
<reference evidence="7" key="1">
    <citation type="submission" date="2022-01" db="EMBL/GenBank/DDBJ databases">
        <authorList>
            <person name="King R."/>
        </authorList>
    </citation>
    <scope>NUCLEOTIDE SEQUENCE</scope>
</reference>
<keyword evidence="4" id="KW-0804">Transcription</keyword>
<sequence>MEVKQEYSETCQVEIDYNDLNDPLLDGFKCEIKEESNQESTDNMFDSLALKEFPVKTKIEQDGNKLTSFKAKQKTKEAMPYFHMPLKFSISKLVPLLLYTREDKEILIVILKKYPIIENKNTNATTIKKKSEAWNAVMHDYNTVRTEISTVTQLKCCWDKIKRQKKMELSKERQNRMSTGGGGGIPDINILPDVEVIATHLSEEVTNLVNSDAQYMGNKLCSGSRSSLFRNNPVASCDMVMVKGNIQYDT</sequence>
<dbReference type="AlphaFoldDB" id="A0A9P0GWW2"/>
<evidence type="ECO:0000256" key="4">
    <source>
        <dbReference type="ARBA" id="ARBA00023163"/>
    </source>
</evidence>
<gene>
    <name evidence="7" type="ORF">DIABBA_LOCUS2083</name>
</gene>
<comment type="function">
    <text evidence="5">Involved in transvection phenomena (= synapsis-dependent gene expression), where the synaptic pairing of chromosomes carrying genes with which zeste interacts influences the expression of these genes. Zeste binds to DNA and stimulates transcription from a nearby promoter.</text>
</comment>
<dbReference type="EMBL" id="OU898276">
    <property type="protein sequence ID" value="CAH1237712.1"/>
    <property type="molecule type" value="Genomic_DNA"/>
</dbReference>